<dbReference type="RefSeq" id="WP_045287872.1">
    <property type="nucleotide sequence ID" value="NZ_CP020388.1"/>
</dbReference>
<dbReference type="CDD" id="cd00093">
    <property type="entry name" value="HTH_XRE"/>
    <property type="match status" value="1"/>
</dbReference>
<dbReference type="PROSITE" id="PS50943">
    <property type="entry name" value="HTH_CROC1"/>
    <property type="match status" value="1"/>
</dbReference>
<dbReference type="EMBL" id="LDZF01000002">
    <property type="protein sequence ID" value="KMK16090.1"/>
    <property type="molecule type" value="Genomic_DNA"/>
</dbReference>
<dbReference type="PATRIC" id="fig|61647.13.peg.4816"/>
<dbReference type="Gene3D" id="1.10.260.40">
    <property type="entry name" value="lambda repressor-like DNA-binding domains"/>
    <property type="match status" value="1"/>
</dbReference>
<sequence>MVTTLKQLRAETTPEVLAEADALYQELLLEYNLAKLREMVNKTQQEMADSLGIKQPTLAGMEKKGNDIKLSSLKRYVEAAGCRLNLDIELPDGTHCAFKLSER</sequence>
<dbReference type="Pfam" id="PF01381">
    <property type="entry name" value="HTH_3"/>
    <property type="match status" value="1"/>
</dbReference>
<dbReference type="InterPro" id="IPR010982">
    <property type="entry name" value="Lambda_DNA-bd_dom_sf"/>
</dbReference>
<reference evidence="3" key="2">
    <citation type="submission" date="2023-08" db="EMBL/GenBank/DDBJ databases">
        <title>WGS of pathogenic bacterial species, Los Angeles County Public Health Laboratories.</title>
        <authorList>
            <person name="Garrigues J.M."/>
            <person name="Green N.M."/>
        </authorList>
    </citation>
    <scope>NUCLEOTIDE SEQUENCE</scope>
    <source>
        <strain evidence="3">LACPHL-BACT-2023-00068</strain>
    </source>
</reference>
<proteinExistence type="predicted"/>
<comment type="caution">
    <text evidence="2">The sequence shown here is derived from an EMBL/GenBank/DDBJ whole genome shotgun (WGS) entry which is preliminary data.</text>
</comment>
<reference evidence="2 4" key="1">
    <citation type="submission" date="2015-05" db="EMBL/GenBank/DDBJ databases">
        <title>Genome sequences of Pluralibacter gergoviae.</title>
        <authorList>
            <person name="Greninger A.L."/>
            <person name="Miller S."/>
        </authorList>
    </citation>
    <scope>NUCLEOTIDE SEQUENCE [LARGE SCALE GENOMIC DNA]</scope>
    <source>
        <strain evidence="2 4">JS81F13</strain>
    </source>
</reference>
<evidence type="ECO:0000313" key="4">
    <source>
        <dbReference type="Proteomes" id="UP000036196"/>
    </source>
</evidence>
<dbReference type="Proteomes" id="UP000036196">
    <property type="component" value="Unassembled WGS sequence"/>
</dbReference>
<feature type="domain" description="HTH cro/C1-type" evidence="1">
    <location>
        <begin position="33"/>
        <end position="88"/>
    </location>
</feature>
<dbReference type="Proteomes" id="UP001236270">
    <property type="component" value="Unassembled WGS sequence"/>
</dbReference>
<dbReference type="STRING" id="61647.LG71_13315"/>
<name>A0A0F0VXP9_PLUGE</name>
<dbReference type="EMBL" id="JAVDNV010000012">
    <property type="protein sequence ID" value="MDQ2310752.1"/>
    <property type="molecule type" value="Genomic_DNA"/>
</dbReference>
<accession>A0A0F0VXP9</accession>
<dbReference type="eggNOG" id="COG1396">
    <property type="taxonomic scope" value="Bacteria"/>
</dbReference>
<organism evidence="2 4">
    <name type="scientific">Pluralibacter gergoviae</name>
    <name type="common">Enterobacter gergoviae</name>
    <dbReference type="NCBI Taxonomy" id="61647"/>
    <lineage>
        <taxon>Bacteria</taxon>
        <taxon>Pseudomonadati</taxon>
        <taxon>Pseudomonadota</taxon>
        <taxon>Gammaproteobacteria</taxon>
        <taxon>Enterobacterales</taxon>
        <taxon>Enterobacteriaceae</taxon>
        <taxon>Pluralibacter</taxon>
    </lineage>
</organism>
<keyword evidence="4" id="KW-1185">Reference proteome</keyword>
<dbReference type="GO" id="GO:0003677">
    <property type="term" value="F:DNA binding"/>
    <property type="evidence" value="ECO:0007669"/>
    <property type="project" value="InterPro"/>
</dbReference>
<dbReference type="SUPFAM" id="SSF47413">
    <property type="entry name" value="lambda repressor-like DNA-binding domains"/>
    <property type="match status" value="1"/>
</dbReference>
<evidence type="ECO:0000259" key="1">
    <source>
        <dbReference type="PROSITE" id="PS50943"/>
    </source>
</evidence>
<dbReference type="GeneID" id="61385702"/>
<dbReference type="InterPro" id="IPR001387">
    <property type="entry name" value="Cro/C1-type_HTH"/>
</dbReference>
<protein>
    <submittedName>
        <fullName evidence="2">Cro/Cl family transcriptional regulator</fullName>
    </submittedName>
    <submittedName>
        <fullName evidence="3">XRE family transcriptional regulator</fullName>
    </submittedName>
</protein>
<dbReference type="AlphaFoldDB" id="A0A0F0VXP9"/>
<evidence type="ECO:0000313" key="2">
    <source>
        <dbReference type="EMBL" id="KMK16090.1"/>
    </source>
</evidence>
<evidence type="ECO:0000313" key="3">
    <source>
        <dbReference type="EMBL" id="MDQ2310752.1"/>
    </source>
</evidence>
<gene>
    <name evidence="2" type="ORF">ABW06_02410</name>
    <name evidence="3" type="ORF">RBJ30_16820</name>
</gene>
<dbReference type="SMART" id="SM00530">
    <property type="entry name" value="HTH_XRE"/>
    <property type="match status" value="1"/>
</dbReference>